<sequence>MDSKKKSQNWLRETRMSSSDAQEDIVMDDHGDAEDAEGTLSFSLLLDKSLPSLVVIVAWNPGKDLLAMVTTDRQLIVHRLNWQRLWAVTPDFTVTAICWRPDGKALAVGHVNGSIAIHDVENGEVLRRTGTHQVAVECLYWAEEGQNITDHEDEVFFYEDRTPRFFPPPPKPPSMPGSAPSFDMSVLGSAVDEQGGSSLKCATQDVRHGLDILCSGDKDGVICLSAFGVFPIGRLDTRELVICDTDCRGKRTSQQLLNASALQVSLSSDLRHMTVVCTGTNTVDGRSRIAGPGNYCISVNTSILGDRRKELRQVALQVSSIEELIDVLQTSLAVMEKHWSEAITAVRKKFSGFTQLLHEHGWNVSPQDELLGLLTCGHASPALHQFLASTMGEGGLKRLAKSVDTASKEMCSVLAEHMQPAAEIIVFRLGELRGLARWEDRLASVGLEEDLIDRALEHATMLSVQLERLLRIISETTGGFRVFFVWLLKALRQLNRETLSQTEPLPNVDSTAVANFLQTDFEKDPVSLHLSNSSPNVVVDVPKEVQELMEEVATMGGFKDTKFLRRTLAQEIEQVTICCQEAFAKPLKVVSPQLGSPCLILLCNTAAAATTKISVSSTYFEVKQDDIALEEEEKQGLPATQYICFQLNDSSSLDDPSVIGILRGFRPDHSEKEKKIVPEGVAFQLDPSLRCNDISLYKQRQLVLLVTEKDPESGKWSGQSWIVLLQLDELPFHALQAFEPGNDVDLFELYSTKRSPTEISLRDGKVRALPQSDVVCPLAVSASRGLACVFTSQRRVFLYDLEEDEEAKDEDME</sequence>
<dbReference type="Gene3D" id="2.130.10.10">
    <property type="entry name" value="YVTN repeat-like/Quinoprotein amine dehydrogenase"/>
    <property type="match status" value="1"/>
</dbReference>
<dbReference type="AlphaFoldDB" id="A0ABD1XZU1"/>
<evidence type="ECO:0000256" key="1">
    <source>
        <dbReference type="ARBA" id="ARBA00016067"/>
    </source>
</evidence>
<keyword evidence="4" id="KW-0833">Ubl conjugation pathway</keyword>
<evidence type="ECO:0000256" key="6">
    <source>
        <dbReference type="SAM" id="MobiDB-lite"/>
    </source>
</evidence>
<feature type="domain" description="Anaphase-promoting complex subunit 4 long" evidence="8">
    <location>
        <begin position="295"/>
        <end position="497"/>
    </location>
</feature>
<dbReference type="PANTHER" id="PTHR13260">
    <property type="entry name" value="ANAPHASE PROMOTING COMPLEX SUBUNIT 4 APC4"/>
    <property type="match status" value="1"/>
</dbReference>
<gene>
    <name evidence="9" type="ORF">R1flu_000070</name>
</gene>
<protein>
    <recommendedName>
        <fullName evidence="1">Anaphase-promoting complex subunit 4</fullName>
    </recommendedName>
</protein>
<proteinExistence type="predicted"/>
<dbReference type="Pfam" id="PF12896">
    <property type="entry name" value="ANAPC4"/>
    <property type="match status" value="1"/>
</dbReference>
<comment type="caution">
    <text evidence="9">The sequence shown here is derived from an EMBL/GenBank/DDBJ whole genome shotgun (WGS) entry which is preliminary data.</text>
</comment>
<keyword evidence="10" id="KW-1185">Reference proteome</keyword>
<feature type="compositionally biased region" description="Polar residues" evidence="6">
    <location>
        <begin position="8"/>
        <end position="20"/>
    </location>
</feature>
<dbReference type="InterPro" id="IPR024790">
    <property type="entry name" value="APC4_long_dom"/>
</dbReference>
<evidence type="ECO:0000256" key="2">
    <source>
        <dbReference type="ARBA" id="ARBA00022618"/>
    </source>
</evidence>
<keyword evidence="3" id="KW-0498">Mitosis</keyword>
<evidence type="ECO:0000259" key="7">
    <source>
        <dbReference type="Pfam" id="PF12894"/>
    </source>
</evidence>
<evidence type="ECO:0000256" key="4">
    <source>
        <dbReference type="ARBA" id="ARBA00022786"/>
    </source>
</evidence>
<dbReference type="GO" id="GO:0051301">
    <property type="term" value="P:cell division"/>
    <property type="evidence" value="ECO:0007669"/>
    <property type="project" value="UniProtKB-KW"/>
</dbReference>
<evidence type="ECO:0000313" key="9">
    <source>
        <dbReference type="EMBL" id="KAL2619865.1"/>
    </source>
</evidence>
<dbReference type="InterPro" id="IPR015943">
    <property type="entry name" value="WD40/YVTN_repeat-like_dom_sf"/>
</dbReference>
<dbReference type="InterPro" id="IPR024977">
    <property type="entry name" value="Apc4-like_WD40_dom"/>
</dbReference>
<feature type="region of interest" description="Disordered" evidence="6">
    <location>
        <begin position="1"/>
        <end position="24"/>
    </location>
</feature>
<keyword evidence="2" id="KW-0132">Cell division</keyword>
<dbReference type="EMBL" id="JBHFFA010000006">
    <property type="protein sequence ID" value="KAL2619865.1"/>
    <property type="molecule type" value="Genomic_DNA"/>
</dbReference>
<dbReference type="SUPFAM" id="SSF117289">
    <property type="entry name" value="Nucleoporin domain"/>
    <property type="match status" value="1"/>
</dbReference>
<dbReference type="PANTHER" id="PTHR13260:SF0">
    <property type="entry name" value="ANAPHASE-PROMOTING COMPLEX SUBUNIT 4"/>
    <property type="match status" value="1"/>
</dbReference>
<accession>A0ABD1XZU1</accession>
<evidence type="ECO:0000313" key="10">
    <source>
        <dbReference type="Proteomes" id="UP001605036"/>
    </source>
</evidence>
<feature type="domain" description="Anaphase-promoting complex subunit 4-like WD40" evidence="7">
    <location>
        <begin position="57"/>
        <end position="143"/>
    </location>
</feature>
<reference evidence="9 10" key="1">
    <citation type="submission" date="2024-09" db="EMBL/GenBank/DDBJ databases">
        <title>Chromosome-scale assembly of Riccia fluitans.</title>
        <authorList>
            <person name="Paukszto L."/>
            <person name="Sawicki J."/>
            <person name="Karawczyk K."/>
            <person name="Piernik-Szablinska J."/>
            <person name="Szczecinska M."/>
            <person name="Mazdziarz M."/>
        </authorList>
    </citation>
    <scope>NUCLEOTIDE SEQUENCE [LARGE SCALE GENOMIC DNA]</scope>
    <source>
        <strain evidence="9">Rf_01</strain>
        <tissue evidence="9">Aerial parts of the thallus</tissue>
    </source>
</reference>
<evidence type="ECO:0000256" key="5">
    <source>
        <dbReference type="ARBA" id="ARBA00023306"/>
    </source>
</evidence>
<name>A0ABD1XZU1_9MARC</name>
<organism evidence="9 10">
    <name type="scientific">Riccia fluitans</name>
    <dbReference type="NCBI Taxonomy" id="41844"/>
    <lineage>
        <taxon>Eukaryota</taxon>
        <taxon>Viridiplantae</taxon>
        <taxon>Streptophyta</taxon>
        <taxon>Embryophyta</taxon>
        <taxon>Marchantiophyta</taxon>
        <taxon>Marchantiopsida</taxon>
        <taxon>Marchantiidae</taxon>
        <taxon>Marchantiales</taxon>
        <taxon>Ricciaceae</taxon>
        <taxon>Riccia</taxon>
    </lineage>
</organism>
<dbReference type="Pfam" id="PF12894">
    <property type="entry name" value="ANAPC4_WD40"/>
    <property type="match status" value="1"/>
</dbReference>
<keyword evidence="5" id="KW-0131">Cell cycle</keyword>
<dbReference type="InterPro" id="IPR024789">
    <property type="entry name" value="APC4"/>
</dbReference>
<evidence type="ECO:0000259" key="8">
    <source>
        <dbReference type="Pfam" id="PF12896"/>
    </source>
</evidence>
<dbReference type="Proteomes" id="UP001605036">
    <property type="component" value="Unassembled WGS sequence"/>
</dbReference>
<evidence type="ECO:0000256" key="3">
    <source>
        <dbReference type="ARBA" id="ARBA00022776"/>
    </source>
</evidence>